<dbReference type="PRINTS" id="PR00075">
    <property type="entry name" value="FACDDSATRASE"/>
</dbReference>
<evidence type="ECO:0000256" key="3">
    <source>
        <dbReference type="ARBA" id="ARBA00022516"/>
    </source>
</evidence>
<feature type="transmembrane region" description="Helical" evidence="14">
    <location>
        <begin position="104"/>
        <end position="123"/>
    </location>
</feature>
<feature type="transmembrane region" description="Helical" evidence="14">
    <location>
        <begin position="371"/>
        <end position="392"/>
    </location>
</feature>
<dbReference type="GO" id="GO:0004768">
    <property type="term" value="F:stearoyl-CoA 9-desaturase activity"/>
    <property type="evidence" value="ECO:0007669"/>
    <property type="project" value="TreeGrafter"/>
</dbReference>
<evidence type="ECO:0000256" key="13">
    <source>
        <dbReference type="RuleBase" id="RU000581"/>
    </source>
</evidence>
<keyword evidence="3 13" id="KW-0444">Lipid biosynthesis</keyword>
<proteinExistence type="inferred from homology"/>
<evidence type="ECO:0000313" key="17">
    <source>
        <dbReference type="Proteomes" id="UP000790347"/>
    </source>
</evidence>
<dbReference type="CDD" id="cd03505">
    <property type="entry name" value="Delta9-FADS-like"/>
    <property type="match status" value="1"/>
</dbReference>
<dbReference type="Pfam" id="PF00487">
    <property type="entry name" value="FA_desaturase"/>
    <property type="match status" value="1"/>
</dbReference>
<dbReference type="AlphaFoldDB" id="A0A922LDR9"/>
<keyword evidence="5" id="KW-0479">Metal-binding</keyword>
<evidence type="ECO:0000256" key="14">
    <source>
        <dbReference type="SAM" id="Phobius"/>
    </source>
</evidence>
<comment type="similarity">
    <text evidence="2 13">Belongs to the fatty acid desaturase type 1 family.</text>
</comment>
<evidence type="ECO:0000256" key="2">
    <source>
        <dbReference type="ARBA" id="ARBA00009295"/>
    </source>
</evidence>
<keyword evidence="8 13" id="KW-0560">Oxidoreductase</keyword>
<evidence type="ECO:0000256" key="11">
    <source>
        <dbReference type="ARBA" id="ARBA00023136"/>
    </source>
</evidence>
<evidence type="ECO:0000256" key="8">
    <source>
        <dbReference type="ARBA" id="ARBA00023002"/>
    </source>
</evidence>
<dbReference type="GO" id="GO:0005506">
    <property type="term" value="F:iron ion binding"/>
    <property type="evidence" value="ECO:0007669"/>
    <property type="project" value="TreeGrafter"/>
</dbReference>
<keyword evidence="11 14" id="KW-0472">Membrane</keyword>
<dbReference type="EMBL" id="ASGP02000001">
    <property type="protein sequence ID" value="KAH9530215.1"/>
    <property type="molecule type" value="Genomic_DNA"/>
</dbReference>
<evidence type="ECO:0000256" key="6">
    <source>
        <dbReference type="ARBA" id="ARBA00022832"/>
    </source>
</evidence>
<dbReference type="InterPro" id="IPR005804">
    <property type="entry name" value="FA_desaturase_dom"/>
</dbReference>
<accession>A0A922LDR9</accession>
<evidence type="ECO:0000259" key="15">
    <source>
        <dbReference type="Pfam" id="PF00487"/>
    </source>
</evidence>
<keyword evidence="9" id="KW-0408">Iron</keyword>
<evidence type="ECO:0000256" key="7">
    <source>
        <dbReference type="ARBA" id="ARBA00022989"/>
    </source>
</evidence>
<dbReference type="GO" id="GO:0005789">
    <property type="term" value="C:endoplasmic reticulum membrane"/>
    <property type="evidence" value="ECO:0007669"/>
    <property type="project" value="TreeGrafter"/>
</dbReference>
<keyword evidence="4 13" id="KW-0812">Transmembrane</keyword>
<comment type="caution">
    <text evidence="16">The sequence shown here is derived from an EMBL/GenBank/DDBJ whole genome shotgun (WGS) entry which is preliminary data.</text>
</comment>
<dbReference type="InterPro" id="IPR001522">
    <property type="entry name" value="FADS-1_CS"/>
</dbReference>
<gene>
    <name evidence="16" type="ORF">DERF_004037</name>
</gene>
<dbReference type="PANTHER" id="PTHR11351">
    <property type="entry name" value="ACYL-COA DESATURASE"/>
    <property type="match status" value="1"/>
</dbReference>
<evidence type="ECO:0000256" key="5">
    <source>
        <dbReference type="ARBA" id="ARBA00022723"/>
    </source>
</evidence>
<evidence type="ECO:0000256" key="4">
    <source>
        <dbReference type="ARBA" id="ARBA00022692"/>
    </source>
</evidence>
<keyword evidence="7 14" id="KW-1133">Transmembrane helix</keyword>
<dbReference type="GO" id="GO:0006636">
    <property type="term" value="P:unsaturated fatty acid biosynthetic process"/>
    <property type="evidence" value="ECO:0007669"/>
    <property type="project" value="TreeGrafter"/>
</dbReference>
<comment type="cofactor">
    <cofactor evidence="13">
        <name>Fe(2+)</name>
        <dbReference type="ChEBI" id="CHEBI:29033"/>
    </cofactor>
</comment>
<name>A0A922LDR9_DERFA</name>
<evidence type="ECO:0000256" key="1">
    <source>
        <dbReference type="ARBA" id="ARBA00004141"/>
    </source>
</evidence>
<dbReference type="PROSITE" id="PS00476">
    <property type="entry name" value="FATTY_ACID_DESATUR_1"/>
    <property type="match status" value="1"/>
</dbReference>
<evidence type="ECO:0000256" key="10">
    <source>
        <dbReference type="ARBA" id="ARBA00023098"/>
    </source>
</evidence>
<evidence type="ECO:0000256" key="9">
    <source>
        <dbReference type="ARBA" id="ARBA00023004"/>
    </source>
</evidence>
<keyword evidence="10" id="KW-0443">Lipid metabolism</keyword>
<dbReference type="Proteomes" id="UP000790347">
    <property type="component" value="Unassembled WGS sequence"/>
</dbReference>
<protein>
    <recommendedName>
        <fullName evidence="15">Fatty acid desaturase domain-containing protein</fullName>
    </recommendedName>
</protein>
<feature type="transmembrane region" description="Helical" evidence="14">
    <location>
        <begin position="217"/>
        <end position="238"/>
    </location>
</feature>
<keyword evidence="17" id="KW-1185">Reference proteome</keyword>
<feature type="domain" description="Fatty acid desaturase" evidence="15">
    <location>
        <begin position="102"/>
        <end position="306"/>
    </location>
</feature>
<comment type="subcellular location">
    <subcellularLocation>
        <location evidence="1">Membrane</location>
        <topology evidence="1">Multi-pass membrane protein</topology>
    </subcellularLocation>
</comment>
<reference evidence="16" key="2">
    <citation type="journal article" date="2022" name="Res Sq">
        <title>Comparative Genomics Reveals Insights into the Divergent Evolution of Astigmatic Mites and Household Pest Adaptations.</title>
        <authorList>
            <person name="Xiong Q."/>
            <person name="Wan A.T.-Y."/>
            <person name="Liu X.-Y."/>
            <person name="Fung C.S.-H."/>
            <person name="Xiao X."/>
            <person name="Malainual N."/>
            <person name="Hou J."/>
            <person name="Wang L."/>
            <person name="Wang M."/>
            <person name="Yang K."/>
            <person name="Cui Y."/>
            <person name="Leung E."/>
            <person name="Nong W."/>
            <person name="Shin S.-K."/>
            <person name="Au S."/>
            <person name="Jeong K.Y."/>
            <person name="Chew F.T."/>
            <person name="Hui J."/>
            <person name="Leung T.F."/>
            <person name="Tungtrongchitr A."/>
            <person name="Zhong N."/>
            <person name="Liu Z."/>
            <person name="Tsui S."/>
        </authorList>
    </citation>
    <scope>NUCLEOTIDE SEQUENCE</scope>
    <source>
        <strain evidence="16">Derf</strain>
        <tissue evidence="16">Whole organism</tissue>
    </source>
</reference>
<sequence length="398" mass="46590">MTRSSGLANLDPVYKYGYTTASKRFDKMFVNDDNVCNKQPPSSLASQNIDNGHWDANNNAVDSSKSNTQVIVVWRNVFTMIFFHVFAIYAFISTKTKFQTIWWAWTVGQFSSIGVLAGAHRLWSHRSYKAKWPLRLVLMVSQTTALQNDLYEWVRDHRVHHKYSETDADPHNSRRGFFFAHMGWLLCRKHPEVKTKGALVDMSDVWADPIVRFQRRFYMPLVLLFWGFIPVIVPIYCWQEDIFIALSLNLFRYLASLHHTWLVNSAAHIYGNRFYDRKIRPRENKLVAYLTHGEGYHNYHHVFPWDYSASEYGWLHNYNMTTLFIDCCAWFGLAYDRRIVTKSVIEDRISRTGEPLGQLDAEQQQRKPRSAIIDTAVGLALAFWAVILQFSIQYLRCC</sequence>
<organism evidence="16 17">
    <name type="scientific">Dermatophagoides farinae</name>
    <name type="common">American house dust mite</name>
    <dbReference type="NCBI Taxonomy" id="6954"/>
    <lineage>
        <taxon>Eukaryota</taxon>
        <taxon>Metazoa</taxon>
        <taxon>Ecdysozoa</taxon>
        <taxon>Arthropoda</taxon>
        <taxon>Chelicerata</taxon>
        <taxon>Arachnida</taxon>
        <taxon>Acari</taxon>
        <taxon>Acariformes</taxon>
        <taxon>Sarcoptiformes</taxon>
        <taxon>Astigmata</taxon>
        <taxon>Psoroptidia</taxon>
        <taxon>Analgoidea</taxon>
        <taxon>Pyroglyphidae</taxon>
        <taxon>Dermatophagoidinae</taxon>
        <taxon>Dermatophagoides</taxon>
    </lineage>
</organism>
<evidence type="ECO:0000256" key="12">
    <source>
        <dbReference type="ARBA" id="ARBA00023160"/>
    </source>
</evidence>
<comment type="domain">
    <text evidence="13">The histidine box domains are involved in binding the catalytic metal ions.</text>
</comment>
<keyword evidence="6" id="KW-0276">Fatty acid metabolism</keyword>
<feature type="transmembrane region" description="Helical" evidence="14">
    <location>
        <begin position="72"/>
        <end position="92"/>
    </location>
</feature>
<evidence type="ECO:0000313" key="16">
    <source>
        <dbReference type="EMBL" id="KAH9530215.1"/>
    </source>
</evidence>
<dbReference type="PANTHER" id="PTHR11351:SF31">
    <property type="entry name" value="DESATURASE 1, ISOFORM A-RELATED"/>
    <property type="match status" value="1"/>
</dbReference>
<reference evidence="16" key="1">
    <citation type="submission" date="2013-05" db="EMBL/GenBank/DDBJ databases">
        <authorList>
            <person name="Yim A.K.Y."/>
            <person name="Chan T.F."/>
            <person name="Ji K.M."/>
            <person name="Liu X.Y."/>
            <person name="Zhou J.W."/>
            <person name="Li R.Q."/>
            <person name="Yang K.Y."/>
            <person name="Li J."/>
            <person name="Li M."/>
            <person name="Law P.T.W."/>
            <person name="Wu Y.L."/>
            <person name="Cai Z.L."/>
            <person name="Qin H."/>
            <person name="Bao Y."/>
            <person name="Leung R.K.K."/>
            <person name="Ng P.K.S."/>
            <person name="Zou J."/>
            <person name="Zhong X.J."/>
            <person name="Ran P.X."/>
            <person name="Zhong N.S."/>
            <person name="Liu Z.G."/>
            <person name="Tsui S.K.W."/>
        </authorList>
    </citation>
    <scope>NUCLEOTIDE SEQUENCE</scope>
    <source>
        <strain evidence="16">Derf</strain>
        <tissue evidence="16">Whole organism</tissue>
    </source>
</reference>
<keyword evidence="12 13" id="KW-0275">Fatty acid biosynthesis</keyword>
<dbReference type="InterPro" id="IPR015876">
    <property type="entry name" value="Acyl-CoA_DS"/>
</dbReference>